<dbReference type="AlphaFoldDB" id="A0A2N3R8S7"/>
<protein>
    <submittedName>
        <fullName evidence="5">AraC family transcriptional regulator</fullName>
    </submittedName>
</protein>
<keyword evidence="1" id="KW-0805">Transcription regulation</keyword>
<dbReference type="RefSeq" id="WP_101433033.1">
    <property type="nucleotide sequence ID" value="NZ_PCHJ01000018.1"/>
</dbReference>
<dbReference type="PANTHER" id="PTHR43280:SF27">
    <property type="entry name" value="TRANSCRIPTIONAL REGULATOR MTLR"/>
    <property type="match status" value="1"/>
</dbReference>
<dbReference type="Proteomes" id="UP000233731">
    <property type="component" value="Unassembled WGS sequence"/>
</dbReference>
<dbReference type="GO" id="GO:0043565">
    <property type="term" value="F:sequence-specific DNA binding"/>
    <property type="evidence" value="ECO:0007669"/>
    <property type="project" value="InterPro"/>
</dbReference>
<organism evidence="5 6">
    <name type="scientific">Bifidobacterium asteroides</name>
    <dbReference type="NCBI Taxonomy" id="1684"/>
    <lineage>
        <taxon>Bacteria</taxon>
        <taxon>Bacillati</taxon>
        <taxon>Actinomycetota</taxon>
        <taxon>Actinomycetes</taxon>
        <taxon>Bifidobacteriales</taxon>
        <taxon>Bifidobacteriaceae</taxon>
        <taxon>Bifidobacterium</taxon>
    </lineage>
</organism>
<dbReference type="InterPro" id="IPR014710">
    <property type="entry name" value="RmlC-like_jellyroll"/>
</dbReference>
<reference evidence="5 6" key="1">
    <citation type="submission" date="2017-10" db="EMBL/GenBank/DDBJ databases">
        <title>Bifidobacterium genomics.</title>
        <authorList>
            <person name="Lugli G.A."/>
            <person name="Milani C."/>
            <person name="Mancabelli L."/>
        </authorList>
    </citation>
    <scope>NUCLEOTIDE SEQUENCE [LARGE SCALE GENOMIC DNA]</scope>
    <source>
        <strain evidence="5 6">1460B</strain>
    </source>
</reference>
<evidence type="ECO:0000313" key="6">
    <source>
        <dbReference type="Proteomes" id="UP000233731"/>
    </source>
</evidence>
<dbReference type="EMBL" id="PCHJ01000018">
    <property type="protein sequence ID" value="PKV08200.1"/>
    <property type="molecule type" value="Genomic_DNA"/>
</dbReference>
<dbReference type="GO" id="GO:0003700">
    <property type="term" value="F:DNA-binding transcription factor activity"/>
    <property type="evidence" value="ECO:0007669"/>
    <property type="project" value="InterPro"/>
</dbReference>
<keyword evidence="3" id="KW-0804">Transcription</keyword>
<name>A0A2N3R8S7_9BIFI</name>
<gene>
    <name evidence="5" type="ORF">CQR44_1557</name>
</gene>
<dbReference type="CDD" id="cd06976">
    <property type="entry name" value="cupin_MtlR-like_N"/>
    <property type="match status" value="1"/>
</dbReference>
<dbReference type="Gene3D" id="2.60.120.10">
    <property type="entry name" value="Jelly Rolls"/>
    <property type="match status" value="1"/>
</dbReference>
<dbReference type="Gene3D" id="1.10.10.60">
    <property type="entry name" value="Homeodomain-like"/>
    <property type="match status" value="2"/>
</dbReference>
<dbReference type="InterPro" id="IPR011051">
    <property type="entry name" value="RmlC_Cupin_sf"/>
</dbReference>
<dbReference type="PANTHER" id="PTHR43280">
    <property type="entry name" value="ARAC-FAMILY TRANSCRIPTIONAL REGULATOR"/>
    <property type="match status" value="1"/>
</dbReference>
<evidence type="ECO:0000313" key="5">
    <source>
        <dbReference type="EMBL" id="PKV08200.1"/>
    </source>
</evidence>
<dbReference type="SUPFAM" id="SSF46689">
    <property type="entry name" value="Homeodomain-like"/>
    <property type="match status" value="2"/>
</dbReference>
<comment type="caution">
    <text evidence="5">The sequence shown here is derived from an EMBL/GenBank/DDBJ whole genome shotgun (WGS) entry which is preliminary data.</text>
</comment>
<dbReference type="InterPro" id="IPR009057">
    <property type="entry name" value="Homeodomain-like_sf"/>
</dbReference>
<accession>A0A2N3R8S7</accession>
<evidence type="ECO:0000256" key="1">
    <source>
        <dbReference type="ARBA" id="ARBA00023015"/>
    </source>
</evidence>
<sequence length="293" mass="32612">MRDSAVDRGALEVVVPRGDESIRWLEHGYPSALARWHYHPEIEIHLIRESRGYMMAGDGMVSFSPGQVSLLGSNVPHNWISDLTAGTVILHRDVACQVHPNRIQALARIFPEAGQISALLQRGHQAIVLSGQSAVRVATKLTDMGNHRELDRLIDLLEIFRVFVQAPSNEWSTMVTPGYEPDASVDAANRINQVLAYVNSHIAGQISLNGAAEVVSMSPSAFSRFFKKAAGINFSDMVRRLRISRASRLLVTTDLPIASIRARSGFGNVANFNRRFKQEMGTTPRVYRQSHRY</sequence>
<dbReference type="InterPro" id="IPR018060">
    <property type="entry name" value="HTH_AraC"/>
</dbReference>
<evidence type="ECO:0000256" key="3">
    <source>
        <dbReference type="ARBA" id="ARBA00023163"/>
    </source>
</evidence>
<dbReference type="Pfam" id="PF12833">
    <property type="entry name" value="HTH_18"/>
    <property type="match status" value="1"/>
</dbReference>
<evidence type="ECO:0000256" key="2">
    <source>
        <dbReference type="ARBA" id="ARBA00023125"/>
    </source>
</evidence>
<dbReference type="SMART" id="SM00342">
    <property type="entry name" value="HTH_ARAC"/>
    <property type="match status" value="1"/>
</dbReference>
<feature type="domain" description="HTH araC/xylS-type" evidence="4">
    <location>
        <begin position="192"/>
        <end position="290"/>
    </location>
</feature>
<evidence type="ECO:0000259" key="4">
    <source>
        <dbReference type="PROSITE" id="PS01124"/>
    </source>
</evidence>
<keyword evidence="2" id="KW-0238">DNA-binding</keyword>
<dbReference type="SUPFAM" id="SSF51182">
    <property type="entry name" value="RmlC-like cupins"/>
    <property type="match status" value="1"/>
</dbReference>
<dbReference type="PROSITE" id="PS01124">
    <property type="entry name" value="HTH_ARAC_FAMILY_2"/>
    <property type="match status" value="1"/>
</dbReference>
<proteinExistence type="predicted"/>